<dbReference type="Pfam" id="PF08486">
    <property type="entry name" value="SpoIID"/>
    <property type="match status" value="1"/>
</dbReference>
<feature type="compositionally biased region" description="Polar residues" evidence="1">
    <location>
        <begin position="39"/>
        <end position="48"/>
    </location>
</feature>
<proteinExistence type="predicted"/>
<name>A0ABV1HP52_9FIRM</name>
<feature type="region of interest" description="Disordered" evidence="1">
    <location>
        <begin position="32"/>
        <end position="130"/>
    </location>
</feature>
<feature type="compositionally biased region" description="Polar residues" evidence="1">
    <location>
        <begin position="95"/>
        <end position="123"/>
    </location>
</feature>
<gene>
    <name evidence="3" type="ORF">WMO41_13150</name>
</gene>
<comment type="caution">
    <text evidence="3">The sequence shown here is derived from an EMBL/GenBank/DDBJ whole genome shotgun (WGS) entry which is preliminary data.</text>
</comment>
<dbReference type="InterPro" id="IPR013693">
    <property type="entry name" value="SpoIID/LytB_N"/>
</dbReference>
<organism evidence="3 4">
    <name type="scientific">Ventrimonas faecis</name>
    <dbReference type="NCBI Taxonomy" id="3133170"/>
    <lineage>
        <taxon>Bacteria</taxon>
        <taxon>Bacillati</taxon>
        <taxon>Bacillota</taxon>
        <taxon>Clostridia</taxon>
        <taxon>Lachnospirales</taxon>
        <taxon>Lachnospiraceae</taxon>
        <taxon>Ventrimonas</taxon>
    </lineage>
</organism>
<evidence type="ECO:0000313" key="4">
    <source>
        <dbReference type="Proteomes" id="UP001437460"/>
    </source>
</evidence>
<dbReference type="NCBIfam" id="TIGR02669">
    <property type="entry name" value="SpoIID_LytB"/>
    <property type="match status" value="1"/>
</dbReference>
<feature type="domain" description="Sporulation stage II protein D amidase enhancer LytB N-terminal" evidence="2">
    <location>
        <begin position="144"/>
        <end position="240"/>
    </location>
</feature>
<evidence type="ECO:0000259" key="2">
    <source>
        <dbReference type="Pfam" id="PF08486"/>
    </source>
</evidence>
<feature type="region of interest" description="Disordered" evidence="1">
    <location>
        <begin position="277"/>
        <end position="298"/>
    </location>
</feature>
<dbReference type="RefSeq" id="WP_349230146.1">
    <property type="nucleotide sequence ID" value="NZ_JBBMFJ010000031.1"/>
</dbReference>
<evidence type="ECO:0000313" key="3">
    <source>
        <dbReference type="EMBL" id="MEQ2564096.1"/>
    </source>
</evidence>
<dbReference type="Proteomes" id="UP001437460">
    <property type="component" value="Unassembled WGS sequence"/>
</dbReference>
<feature type="compositionally biased region" description="Polar residues" evidence="1">
    <location>
        <begin position="279"/>
        <end position="298"/>
    </location>
</feature>
<reference evidence="3 4" key="1">
    <citation type="submission" date="2024-03" db="EMBL/GenBank/DDBJ databases">
        <title>Human intestinal bacterial collection.</title>
        <authorList>
            <person name="Pauvert C."/>
            <person name="Hitch T.C.A."/>
            <person name="Clavel T."/>
        </authorList>
    </citation>
    <scope>NUCLEOTIDE SEQUENCE [LARGE SCALE GENOMIC DNA]</scope>
    <source>
        <strain evidence="3 4">CLA-AP-H27</strain>
    </source>
</reference>
<sequence>MRKIGIVFAVVFVVSWMFSLFCMRAAGQAGERSLGENGNVVSGETISDGQAGMERSVSGQVADWSLNGDSQSSGKTGGWNGNSHSADQGDGESVPDSNVPGQQVNQMGPDSNVADQQQANQARPDSAAKARSRRVILERYGVRTYLLVEDYLPGVMVCQTGPEMGMEALKCQAVIARTYIYRQMGEREEIQEEELDLDYLGDYTAQAGKTLTVHQKEELAKRLEQCKQAADATAGTVMKYEGRYILPLFHERSAGRTRTGEADYPYLQSVESKWDVMGSNENGKSQELQQGNESETETGTVAVKETGAGVSEVSFSPSEFVQRIKNLSDAPALDPDRISSEIQIVKRDDAGYVLQIKIGPRTYTGDDVQYALNLPSACFTISTRTSGTITVTVKGRGHGYGLSQNGAQAMAEEGWSYSDILNYYYKNISLVTE</sequence>
<dbReference type="EMBL" id="JBBMFJ010000031">
    <property type="protein sequence ID" value="MEQ2564096.1"/>
    <property type="molecule type" value="Genomic_DNA"/>
</dbReference>
<accession>A0ABV1HP52</accession>
<protein>
    <submittedName>
        <fullName evidence="3">SpoIID/LytB domain-containing protein</fullName>
    </submittedName>
</protein>
<dbReference type="InterPro" id="IPR013486">
    <property type="entry name" value="SpoIID/LytB"/>
</dbReference>
<evidence type="ECO:0000256" key="1">
    <source>
        <dbReference type="SAM" id="MobiDB-lite"/>
    </source>
</evidence>
<keyword evidence="4" id="KW-1185">Reference proteome</keyword>